<dbReference type="InterPro" id="IPR037233">
    <property type="entry name" value="CcmK-like_sf"/>
</dbReference>
<protein>
    <submittedName>
        <fullName evidence="4">BMC domain protein</fullName>
    </submittedName>
</protein>
<dbReference type="CDD" id="cd07047">
    <property type="entry name" value="BMC_PduB_repeat1"/>
    <property type="match status" value="1"/>
</dbReference>
<evidence type="ECO:0000313" key="5">
    <source>
        <dbReference type="Proteomes" id="UP000003340"/>
    </source>
</evidence>
<dbReference type="PIRSF" id="PIRSF012290">
    <property type="entry name" value="EutL_PduB"/>
    <property type="match status" value="1"/>
</dbReference>
<dbReference type="GO" id="GO:0031469">
    <property type="term" value="C:bacterial microcompartment"/>
    <property type="evidence" value="ECO:0007669"/>
    <property type="project" value="UniProtKB-SubCell"/>
</dbReference>
<comment type="subcellular location">
    <subcellularLocation>
        <location evidence="1">Bacterial microcompartment</location>
    </subcellularLocation>
</comment>
<dbReference type="PROSITE" id="PS51931">
    <property type="entry name" value="BMC_CP"/>
    <property type="match status" value="1"/>
</dbReference>
<dbReference type="EMBL" id="ACEC01000068">
    <property type="protein sequence ID" value="EEG30164.1"/>
    <property type="molecule type" value="Genomic_DNA"/>
</dbReference>
<dbReference type="InterPro" id="IPR030984">
    <property type="entry name" value="PduB"/>
</dbReference>
<dbReference type="NCBIfam" id="TIGR04501">
    <property type="entry name" value="microcomp_PduB"/>
    <property type="match status" value="1"/>
</dbReference>
<evidence type="ECO:0000259" key="3">
    <source>
        <dbReference type="PROSITE" id="PS51931"/>
    </source>
</evidence>
<organism evidence="4 5">
    <name type="scientific">[Clostridium] methylpentosum DSM 5476</name>
    <dbReference type="NCBI Taxonomy" id="537013"/>
    <lineage>
        <taxon>Bacteria</taxon>
        <taxon>Bacillati</taxon>
        <taxon>Bacillota</taxon>
        <taxon>Clostridia</taxon>
        <taxon>Eubacteriales</taxon>
        <taxon>Oscillospiraceae</taxon>
        <taxon>Oscillospiraceae incertae sedis</taxon>
    </lineage>
</organism>
<dbReference type="Proteomes" id="UP000003340">
    <property type="component" value="Unassembled WGS sequence"/>
</dbReference>
<dbReference type="GO" id="GO:0005198">
    <property type="term" value="F:structural molecule activity"/>
    <property type="evidence" value="ECO:0007669"/>
    <property type="project" value="InterPro"/>
</dbReference>
<accession>C0EEB6</accession>
<dbReference type="SUPFAM" id="SSF143414">
    <property type="entry name" value="CcmK-like"/>
    <property type="match status" value="2"/>
</dbReference>
<dbReference type="InterPro" id="IPR000249">
    <property type="entry name" value="BMC_dom"/>
</dbReference>
<name>C0EEB6_9FIRM</name>
<dbReference type="InterPro" id="IPR044870">
    <property type="entry name" value="BMC_CP"/>
</dbReference>
<gene>
    <name evidence="4" type="ORF">CLOSTMETH_02196</name>
</gene>
<comment type="caution">
    <text evidence="4">The sequence shown here is derived from an EMBL/GenBank/DDBJ whole genome shotgun (WGS) entry which is preliminary data.</text>
</comment>
<reference evidence="4 5" key="2">
    <citation type="submission" date="2009-02" db="EMBL/GenBank/DDBJ databases">
        <title>Draft genome sequence of Clostridium methylpentosum (DSM 5476).</title>
        <authorList>
            <person name="Sudarsanam P."/>
            <person name="Ley R."/>
            <person name="Guruge J."/>
            <person name="Turnbaugh P.J."/>
            <person name="Mahowald M."/>
            <person name="Liep D."/>
            <person name="Gordon J."/>
        </authorList>
    </citation>
    <scope>NUCLEOTIDE SEQUENCE [LARGE SCALE GENOMIC DNA]</scope>
    <source>
        <strain evidence="4 5">DSM 5476</strain>
    </source>
</reference>
<feature type="domain" description="BMC circularly permuted" evidence="3">
    <location>
        <begin position="13"/>
        <end position="124"/>
    </location>
</feature>
<reference evidence="4 5" key="1">
    <citation type="submission" date="2009-01" db="EMBL/GenBank/DDBJ databases">
        <authorList>
            <person name="Fulton L."/>
            <person name="Clifton S."/>
            <person name="Fulton B."/>
            <person name="Xu J."/>
            <person name="Minx P."/>
            <person name="Pepin K.H."/>
            <person name="Johnson M."/>
            <person name="Bhonagiri V."/>
            <person name="Nash W.E."/>
            <person name="Mardis E.R."/>
            <person name="Wilson R.K."/>
        </authorList>
    </citation>
    <scope>NUCLEOTIDE SEQUENCE [LARGE SCALE GENOMIC DNA]</scope>
    <source>
        <strain evidence="4 5">DSM 5476</strain>
    </source>
</reference>
<dbReference type="SMART" id="SM00877">
    <property type="entry name" value="BMC"/>
    <property type="match status" value="2"/>
</dbReference>
<dbReference type="eggNOG" id="COG4816">
    <property type="taxonomic scope" value="Bacteria"/>
</dbReference>
<dbReference type="Gene3D" id="3.30.70.1710">
    <property type="match status" value="2"/>
</dbReference>
<evidence type="ECO:0000256" key="2">
    <source>
        <dbReference type="ARBA" id="ARBA00024446"/>
    </source>
</evidence>
<dbReference type="Pfam" id="PF00936">
    <property type="entry name" value="BMC"/>
    <property type="match status" value="2"/>
</dbReference>
<dbReference type="AlphaFoldDB" id="C0EEB6"/>
<dbReference type="HOGENOM" id="CLU_076302_0_0_9"/>
<sequence length="237" mass="24492">MEYTNANSCGLTQFIGTAAGDTIGLVIANIDPGLHERMGIDQRFRSLGIIGARTGAGAQIMAVDEAVKGTNTKVLSIELPRDTKSGGGHGNLILIGAQDVTDARQAVETALRLTDVNAGELYISEAGHMEFQFTARAGEAFHMAFGAPVDKAFGFLCVCPAAIGLVVADIAVKSAGVEIVSYATPTKGTSHSNEVVTTISGEAEAVKQAVLAARKAAMELLCTMGPAPESPGVPYLD</sequence>
<evidence type="ECO:0000256" key="1">
    <source>
        <dbReference type="ARBA" id="ARBA00024322"/>
    </source>
</evidence>
<dbReference type="InterPro" id="IPR009193">
    <property type="entry name" value="EutL_PduB"/>
</dbReference>
<keyword evidence="5" id="KW-1185">Reference proteome</keyword>
<dbReference type="STRING" id="537013.CLOSTMETH_02196"/>
<evidence type="ECO:0000313" key="4">
    <source>
        <dbReference type="EMBL" id="EEG30164.1"/>
    </source>
</evidence>
<keyword evidence="2" id="KW-1283">Bacterial microcompartment</keyword>
<dbReference type="NCBIfam" id="NF011944">
    <property type="entry name" value="PRK15415.1"/>
    <property type="match status" value="1"/>
</dbReference>
<proteinExistence type="predicted"/>